<gene>
    <name evidence="20" type="ORF">SAMEA4384403_01262</name>
</gene>
<feature type="domain" description="FAD/NAD(P)-binding" evidence="19">
    <location>
        <begin position="5"/>
        <end position="331"/>
    </location>
</feature>
<keyword evidence="9 17" id="KW-0560">Oxidoreductase</keyword>
<evidence type="ECO:0000313" key="21">
    <source>
        <dbReference type="Proteomes" id="UP000242084"/>
    </source>
</evidence>
<evidence type="ECO:0000256" key="16">
    <source>
        <dbReference type="PIRSR" id="PIRSR000350-4"/>
    </source>
</evidence>
<feature type="binding site" evidence="15">
    <location>
        <begin position="187"/>
        <end position="194"/>
    </location>
    <ligand>
        <name>NAD(+)</name>
        <dbReference type="ChEBI" id="CHEBI:57540"/>
    </ligand>
</feature>
<dbReference type="FunFam" id="3.30.390.30:FF:000001">
    <property type="entry name" value="Dihydrolipoyl dehydrogenase"/>
    <property type="match status" value="1"/>
</dbReference>
<evidence type="ECO:0000259" key="18">
    <source>
        <dbReference type="Pfam" id="PF02852"/>
    </source>
</evidence>
<evidence type="ECO:0000256" key="17">
    <source>
        <dbReference type="RuleBase" id="RU003692"/>
    </source>
</evidence>
<keyword evidence="10 15" id="KW-0520">NAD</keyword>
<evidence type="ECO:0000313" key="20">
    <source>
        <dbReference type="EMBL" id="SNV66935.1"/>
    </source>
</evidence>
<dbReference type="InterPro" id="IPR023753">
    <property type="entry name" value="FAD/NAD-binding_dom"/>
</dbReference>
<evidence type="ECO:0000256" key="10">
    <source>
        <dbReference type="ARBA" id="ARBA00023027"/>
    </source>
</evidence>
<dbReference type="NCBIfam" id="TIGR01350">
    <property type="entry name" value="lipoamide_DH"/>
    <property type="match status" value="1"/>
</dbReference>
<dbReference type="EMBL" id="LT906462">
    <property type="protein sequence ID" value="SNV66935.1"/>
    <property type="molecule type" value="Genomic_DNA"/>
</dbReference>
<dbReference type="Gene3D" id="3.30.390.30">
    <property type="match status" value="1"/>
</dbReference>
<comment type="subcellular location">
    <subcellularLocation>
        <location evidence="2">Cytoplasm</location>
    </subcellularLocation>
</comment>
<dbReference type="Gene3D" id="3.50.50.60">
    <property type="entry name" value="FAD/NAD(P)-binding domain"/>
    <property type="match status" value="2"/>
</dbReference>
<dbReference type="GO" id="GO:0005737">
    <property type="term" value="C:cytoplasm"/>
    <property type="evidence" value="ECO:0007669"/>
    <property type="project" value="UniProtKB-SubCell"/>
</dbReference>
<evidence type="ECO:0000256" key="9">
    <source>
        <dbReference type="ARBA" id="ARBA00023002"/>
    </source>
</evidence>
<dbReference type="PIRSF" id="PIRSF000350">
    <property type="entry name" value="Mercury_reductase_MerA"/>
    <property type="match status" value="1"/>
</dbReference>
<evidence type="ECO:0000256" key="3">
    <source>
        <dbReference type="ARBA" id="ARBA00007532"/>
    </source>
</evidence>
<dbReference type="SUPFAM" id="SSF55424">
    <property type="entry name" value="FAD/NAD-linked reductases, dimerisation (C-terminal) domain"/>
    <property type="match status" value="1"/>
</dbReference>
<feature type="binding site" evidence="15">
    <location>
        <position position="114"/>
    </location>
    <ligand>
        <name>FAD</name>
        <dbReference type="ChEBI" id="CHEBI:57692"/>
    </ligand>
</feature>
<feature type="disulfide bond" description="Redox-active" evidence="16">
    <location>
        <begin position="42"/>
        <end position="47"/>
    </location>
</feature>
<dbReference type="InterPro" id="IPR050151">
    <property type="entry name" value="Class-I_Pyr_Nuc-Dis_Oxidored"/>
</dbReference>
<evidence type="ECO:0000256" key="12">
    <source>
        <dbReference type="ARBA" id="ARBA00023284"/>
    </source>
</evidence>
<evidence type="ECO:0000256" key="11">
    <source>
        <dbReference type="ARBA" id="ARBA00023157"/>
    </source>
</evidence>
<dbReference type="InterPro" id="IPR012999">
    <property type="entry name" value="Pyr_OxRdtase_I_AS"/>
</dbReference>
<feature type="domain" description="Pyridine nucleotide-disulphide oxidoreductase dimerisation" evidence="18">
    <location>
        <begin position="351"/>
        <end position="458"/>
    </location>
</feature>
<keyword evidence="11" id="KW-1015">Disulfide bond</keyword>
<dbReference type="InterPro" id="IPR016156">
    <property type="entry name" value="FAD/NAD-linked_Rdtase_dimer_sf"/>
</dbReference>
<dbReference type="GO" id="GO:0050660">
    <property type="term" value="F:flavin adenine dinucleotide binding"/>
    <property type="evidence" value="ECO:0007669"/>
    <property type="project" value="InterPro"/>
</dbReference>
<sequence length="470" mass="51470">MSKEYDLVILGGGTAGYVSAIRASQLGKKVAIVEKYKLGGTCLHKGCIPTKSYLKTAEIMRYINHASDYGIKTATADFDMKDIVDKKNNTVSTMYGGVQSLMKKYKIDIFEGNGRILGPSLFSPQAGTVSVEFDNGESELLVNQHVLIATGSSPIELPFLKFNQQTVISSDDMMTLNTLPDNMLIIGGGVIGLEFASLLNDLGVEVTVVEAGTSIIPNEQQEISKLIKKEFEQNGIKIYEGLPLSEELVSIHEDSVEVKINDTTTQFDKVLVAVGRKPNTVDIGLQNTKIKSDDKGYILTNDVYQTDDKHIYAVGDVIGNYQLAHVATKEGTIAIEHMFDEKPILLDYLTVPRCIYTNPEVASIGMTEQDAKNKNLNFKKYKVPFKAIGKSVIENNGIGECILIKDIENDKVLGIHMVGAKVTELINEAALFTFMNGSTEELATTIHAHPSIGEVLMELGLKSENRAIHV</sequence>
<feature type="binding site" evidence="15">
    <location>
        <position position="316"/>
    </location>
    <ligand>
        <name>FAD</name>
        <dbReference type="ChEBI" id="CHEBI:57692"/>
    </ligand>
</feature>
<keyword evidence="12 17" id="KW-0676">Redox-active center</keyword>
<protein>
    <recommendedName>
        <fullName evidence="5 17">Dihydrolipoyl dehydrogenase</fullName>
        <ecNumber evidence="4 17">1.8.1.4</ecNumber>
    </recommendedName>
</protein>
<dbReference type="Pfam" id="PF07992">
    <property type="entry name" value="Pyr_redox_2"/>
    <property type="match status" value="1"/>
</dbReference>
<comment type="similarity">
    <text evidence="3 17">Belongs to the class-I pyridine nucleotide-disulfide oxidoreductase family.</text>
</comment>
<accession>A0A239Z762</accession>
<keyword evidence="21" id="KW-1185">Reference proteome</keyword>
<dbReference type="KEGG" id="sste:SAMEA4384403_1262"/>
<evidence type="ECO:0000256" key="8">
    <source>
        <dbReference type="ARBA" id="ARBA00022827"/>
    </source>
</evidence>
<dbReference type="RefSeq" id="WP_095087875.1">
    <property type="nucleotide sequence ID" value="NZ_BMDM01000002.1"/>
</dbReference>
<feature type="binding site" evidence="15">
    <location>
        <position position="51"/>
    </location>
    <ligand>
        <name>FAD</name>
        <dbReference type="ChEBI" id="CHEBI:57692"/>
    </ligand>
</feature>
<dbReference type="GO" id="GO:0006103">
    <property type="term" value="P:2-oxoglutarate metabolic process"/>
    <property type="evidence" value="ECO:0007669"/>
    <property type="project" value="TreeGrafter"/>
</dbReference>
<dbReference type="InterPro" id="IPR006258">
    <property type="entry name" value="Lipoamide_DH"/>
</dbReference>
<dbReference type="InterPro" id="IPR004099">
    <property type="entry name" value="Pyr_nucl-diS_OxRdtase_dimer"/>
</dbReference>
<keyword evidence="6" id="KW-0963">Cytoplasm</keyword>
<evidence type="ECO:0000256" key="6">
    <source>
        <dbReference type="ARBA" id="ARBA00022490"/>
    </source>
</evidence>
<reference evidence="20 21" key="1">
    <citation type="submission" date="2017-06" db="EMBL/GenBank/DDBJ databases">
        <authorList>
            <consortium name="Pathogen Informatics"/>
        </authorList>
    </citation>
    <scope>NUCLEOTIDE SEQUENCE [LARGE SCALE GENOMIC DNA]</scope>
    <source>
        <strain evidence="20 21">NCTC13839</strain>
    </source>
</reference>
<feature type="binding site" evidence="15">
    <location>
        <position position="210"/>
    </location>
    <ligand>
        <name>NAD(+)</name>
        <dbReference type="ChEBI" id="CHEBI:57540"/>
    </ligand>
</feature>
<comment type="cofactor">
    <cofactor evidence="15 17">
        <name>FAD</name>
        <dbReference type="ChEBI" id="CHEBI:57692"/>
    </cofactor>
    <text evidence="15 17">Binds 1 FAD per subunit.</text>
</comment>
<dbReference type="PROSITE" id="PS00076">
    <property type="entry name" value="PYRIDINE_REDOX_1"/>
    <property type="match status" value="1"/>
</dbReference>
<feature type="binding site" evidence="15">
    <location>
        <begin position="150"/>
        <end position="152"/>
    </location>
    <ligand>
        <name>FAD</name>
        <dbReference type="ChEBI" id="CHEBI:57692"/>
    </ligand>
</feature>
<dbReference type="PANTHER" id="PTHR22912:SF217">
    <property type="entry name" value="DIHYDROLIPOYL DEHYDROGENASE"/>
    <property type="match status" value="1"/>
</dbReference>
<dbReference type="EC" id="1.8.1.4" evidence="4 17"/>
<organism evidence="20 21">
    <name type="scientific">Mammaliicoccus stepanovicii</name>
    <dbReference type="NCBI Taxonomy" id="643214"/>
    <lineage>
        <taxon>Bacteria</taxon>
        <taxon>Bacillati</taxon>
        <taxon>Bacillota</taxon>
        <taxon>Bacilli</taxon>
        <taxon>Bacillales</taxon>
        <taxon>Staphylococcaceae</taxon>
        <taxon>Mammaliicoccus</taxon>
    </lineage>
</organism>
<evidence type="ECO:0000256" key="15">
    <source>
        <dbReference type="PIRSR" id="PIRSR000350-3"/>
    </source>
</evidence>
<proteinExistence type="inferred from homology"/>
<comment type="catalytic activity">
    <reaction evidence="13 17">
        <text>N(6)-[(R)-dihydrolipoyl]-L-lysyl-[protein] + NAD(+) = N(6)-[(R)-lipoyl]-L-lysyl-[protein] + NADH + H(+)</text>
        <dbReference type="Rhea" id="RHEA:15045"/>
        <dbReference type="Rhea" id="RHEA-COMP:10474"/>
        <dbReference type="Rhea" id="RHEA-COMP:10475"/>
        <dbReference type="ChEBI" id="CHEBI:15378"/>
        <dbReference type="ChEBI" id="CHEBI:57540"/>
        <dbReference type="ChEBI" id="CHEBI:57945"/>
        <dbReference type="ChEBI" id="CHEBI:83099"/>
        <dbReference type="ChEBI" id="CHEBI:83100"/>
        <dbReference type="EC" id="1.8.1.4"/>
    </reaction>
</comment>
<evidence type="ECO:0000256" key="4">
    <source>
        <dbReference type="ARBA" id="ARBA00012608"/>
    </source>
</evidence>
<evidence type="ECO:0000259" key="19">
    <source>
        <dbReference type="Pfam" id="PF07992"/>
    </source>
</evidence>
<feature type="active site" description="Proton acceptor" evidence="14">
    <location>
        <position position="449"/>
    </location>
</feature>
<evidence type="ECO:0000256" key="14">
    <source>
        <dbReference type="PIRSR" id="PIRSR000350-2"/>
    </source>
</evidence>
<dbReference type="GO" id="GO:0004148">
    <property type="term" value="F:dihydrolipoyl dehydrogenase (NADH) activity"/>
    <property type="evidence" value="ECO:0007669"/>
    <property type="project" value="UniProtKB-EC"/>
</dbReference>
<dbReference type="SUPFAM" id="SSF51905">
    <property type="entry name" value="FAD/NAD(P)-binding domain"/>
    <property type="match status" value="1"/>
</dbReference>
<dbReference type="Pfam" id="PF02852">
    <property type="entry name" value="Pyr_redox_dim"/>
    <property type="match status" value="1"/>
</dbReference>
<evidence type="ECO:0000256" key="1">
    <source>
        <dbReference type="ARBA" id="ARBA00002052"/>
    </source>
</evidence>
<dbReference type="InterPro" id="IPR001100">
    <property type="entry name" value="Pyr_nuc-diS_OxRdtase"/>
</dbReference>
<dbReference type="AlphaFoldDB" id="A0A239Z762"/>
<keyword evidence="8 15" id="KW-0274">FAD</keyword>
<dbReference type="PRINTS" id="PR00368">
    <property type="entry name" value="FADPNR"/>
</dbReference>
<name>A0A239Z762_9STAP</name>
<evidence type="ECO:0000256" key="13">
    <source>
        <dbReference type="ARBA" id="ARBA00049187"/>
    </source>
</evidence>
<comment type="miscellaneous">
    <text evidence="17">The active site is a redox-active disulfide bond.</text>
</comment>
<keyword evidence="7 17" id="KW-0285">Flavoprotein</keyword>
<dbReference type="PRINTS" id="PR00411">
    <property type="entry name" value="PNDRDTASEI"/>
</dbReference>
<dbReference type="Proteomes" id="UP000242084">
    <property type="component" value="Chromosome 1"/>
</dbReference>
<evidence type="ECO:0000256" key="5">
    <source>
        <dbReference type="ARBA" id="ARBA00016961"/>
    </source>
</evidence>
<dbReference type="PANTHER" id="PTHR22912">
    <property type="entry name" value="DISULFIDE OXIDOREDUCTASE"/>
    <property type="match status" value="1"/>
</dbReference>
<keyword evidence="15" id="KW-0547">Nucleotide-binding</keyword>
<feature type="binding site" evidence="15">
    <location>
        <position position="275"/>
    </location>
    <ligand>
        <name>NAD(+)</name>
        <dbReference type="ChEBI" id="CHEBI:57540"/>
    </ligand>
</feature>
<evidence type="ECO:0000256" key="7">
    <source>
        <dbReference type="ARBA" id="ARBA00022630"/>
    </source>
</evidence>
<dbReference type="InterPro" id="IPR036188">
    <property type="entry name" value="FAD/NAD-bd_sf"/>
</dbReference>
<dbReference type="OrthoDB" id="9800167at2"/>
<comment type="function">
    <text evidence="1">Lipoamide dehydrogenase is a component of the alpha-ketoacid dehydrogenase complexes.</text>
</comment>
<evidence type="ECO:0000256" key="2">
    <source>
        <dbReference type="ARBA" id="ARBA00004496"/>
    </source>
</evidence>